<accession>A0AAU0BGE2</accession>
<dbReference type="Proteomes" id="UP001302716">
    <property type="component" value="Chromosome"/>
</dbReference>
<dbReference type="RefSeq" id="WP_126943572.1">
    <property type="nucleotide sequence ID" value="NZ_CP103836.1"/>
</dbReference>
<dbReference type="EMBL" id="CP103836">
    <property type="protein sequence ID" value="WOB51244.1"/>
    <property type="molecule type" value="Genomic_DNA"/>
</dbReference>
<evidence type="ECO:0000313" key="2">
    <source>
        <dbReference type="Proteomes" id="UP001302716"/>
    </source>
</evidence>
<name>A0AAU0BGE2_9XANT</name>
<proteinExistence type="predicted"/>
<evidence type="ECO:0000313" key="1">
    <source>
        <dbReference type="EMBL" id="WOB51244.1"/>
    </source>
</evidence>
<gene>
    <name evidence="1" type="ORF">NYR97_07690</name>
</gene>
<dbReference type="AlphaFoldDB" id="A0AAU0BGE2"/>
<protein>
    <submittedName>
        <fullName evidence="1">Uncharacterized protein</fullName>
    </submittedName>
</protein>
<keyword evidence="2" id="KW-1185">Reference proteome</keyword>
<sequence>MTKEEAYSIIRRVAEAFASGDCSNLPTMGEIEQAGAIIAAIAQQKKPEMERDGAGLKTLSEKLVAYLKSLANAAVQTEKLAEDAAISREAILCEIPDLDEKLPKARRKM</sequence>
<organism evidence="1 2">
    <name type="scientific">Xanthomonas hydrangeae</name>
    <dbReference type="NCBI Taxonomy" id="2775159"/>
    <lineage>
        <taxon>Bacteria</taxon>
        <taxon>Pseudomonadati</taxon>
        <taxon>Pseudomonadota</taxon>
        <taxon>Gammaproteobacteria</taxon>
        <taxon>Lysobacterales</taxon>
        <taxon>Lysobacteraceae</taxon>
        <taxon>Xanthomonas</taxon>
    </lineage>
</organism>
<reference evidence="1 2" key="1">
    <citation type="submission" date="2022-08" db="EMBL/GenBank/DDBJ databases">
        <title>Whole genome sequencing-based tracing of a 2022 introduction and outbreak of Xanthomonas hortorum pv. pelargonii.</title>
        <authorList>
            <person name="Iruegas-Bocardo F."/>
            <person name="Weisberg A.K."/>
            <person name="Riutta E.R."/>
            <person name="Kilday K."/>
            <person name="Bonkowski J.C."/>
            <person name="Creswell T."/>
            <person name="Daughtrey M.L."/>
            <person name="Rane K."/>
            <person name="Grunwald N.J."/>
            <person name="Chang J.H."/>
            <person name="Putnam M.L."/>
        </authorList>
    </citation>
    <scope>NUCLEOTIDE SEQUENCE [LARGE SCALE GENOMIC DNA]</scope>
    <source>
        <strain evidence="1 2">22-323</strain>
    </source>
</reference>